<keyword evidence="2" id="KW-1133">Transmembrane helix</keyword>
<feature type="transmembrane region" description="Helical" evidence="2">
    <location>
        <begin position="16"/>
        <end position="37"/>
    </location>
</feature>
<evidence type="ECO:0000313" key="3">
    <source>
        <dbReference type="EMBL" id="MDT7827397.1"/>
    </source>
</evidence>
<gene>
    <name evidence="3" type="ORF">RQM65_01810</name>
</gene>
<feature type="region of interest" description="Disordered" evidence="1">
    <location>
        <begin position="654"/>
        <end position="691"/>
    </location>
</feature>
<organism evidence="3 4">
    <name type="scientific">Pricia mediterranea</name>
    <dbReference type="NCBI Taxonomy" id="3076079"/>
    <lineage>
        <taxon>Bacteria</taxon>
        <taxon>Pseudomonadati</taxon>
        <taxon>Bacteroidota</taxon>
        <taxon>Flavobacteriia</taxon>
        <taxon>Flavobacteriales</taxon>
        <taxon>Flavobacteriaceae</taxon>
        <taxon>Pricia</taxon>
    </lineage>
</organism>
<feature type="transmembrane region" description="Helical" evidence="2">
    <location>
        <begin position="121"/>
        <end position="143"/>
    </location>
</feature>
<keyword evidence="2" id="KW-0812">Transmembrane</keyword>
<feature type="region of interest" description="Disordered" evidence="1">
    <location>
        <begin position="468"/>
        <end position="543"/>
    </location>
</feature>
<protein>
    <submittedName>
        <fullName evidence="3">Tryptophan-rich sensory protein</fullName>
    </submittedName>
</protein>
<feature type="compositionally biased region" description="Basic and acidic residues" evidence="1">
    <location>
        <begin position="675"/>
        <end position="686"/>
    </location>
</feature>
<evidence type="ECO:0000256" key="2">
    <source>
        <dbReference type="SAM" id="Phobius"/>
    </source>
</evidence>
<proteinExistence type="predicted"/>
<dbReference type="RefSeq" id="WP_314012292.1">
    <property type="nucleotide sequence ID" value="NZ_JAVTTP010000001.1"/>
</dbReference>
<sequence>MSDSGKKILLRFKRRWLLWQGLESLLYGLGPAVLLYVLTFDRLLALVIGAGIAVLVLVLRKPWRLTLERIVSYVDAHSDAMQHSTGLLLLPENQLSNLARLQRHDINRTLSQSRNQLRPQVSFRAALAVFALFAVLAFVGYTFDWTDTFQSTREHPDTQKLSFQPLDSSNLKKIPPVLTSQKLTIRPPSYTKLKPTHQSKMPIRALKGSRVFWNLQFDAPVDSVVWESPEERRAMTASENGYSHSTVLQTSGFYNFGFTDTNGASYRSELYAIEVYEDEPPVVDVRSPKVLVSFAPTGKKIVDVKVSLSDDYGLQDVYIVATVSKGKGESVKFREERLSFDGKLNNEPKRQDLGKQIDLDQLGMDAGDELYFYIGATDNKRPRPNTTRSETFFAVIEDSVSDQFAVESTMGADLMPAYFRSQRQLIIDTEKLIADRDNMPTEKFNATSNALGADQKMLRLKYGQFMGDESDSGIQGGPITLDGDPEVGTSQENHSDDDDPTAAYTHNHDADEEHSAVGHSHEGEEGEEESPLENYLHNHDNPEESTLFTQSLKSQLRQAMNQMWDAELQLRLHHPQKSLPFQYRALKLLQDIKNSSRIYVHRIGFDAPPIKESSRLTGDIASVGTVHTQENREESMTYPAIRKAVERLEILIQNGKTPKAEQRKTSESPTGKTVETSKERSNETRKSVTTNSQSGIILGTADRTLLEEAGKELAALAVHEPGKHLETLQELRWLADMAESDPTQMRTVRDGLLKSLPSLRPNAARRQGWSGGINKLMLQELDTDD</sequence>
<feature type="transmembrane region" description="Helical" evidence="2">
    <location>
        <begin position="43"/>
        <end position="59"/>
    </location>
</feature>
<name>A0ABU3L2T5_9FLAO</name>
<comment type="caution">
    <text evidence="3">The sequence shown here is derived from an EMBL/GenBank/DDBJ whole genome shotgun (WGS) entry which is preliminary data.</text>
</comment>
<evidence type="ECO:0000313" key="4">
    <source>
        <dbReference type="Proteomes" id="UP001250656"/>
    </source>
</evidence>
<dbReference type="Proteomes" id="UP001250656">
    <property type="component" value="Unassembled WGS sequence"/>
</dbReference>
<accession>A0ABU3L2T5</accession>
<reference evidence="3 4" key="1">
    <citation type="submission" date="2023-09" db="EMBL/GenBank/DDBJ databases">
        <title>Novel taxa isolated from Blanes Bay.</title>
        <authorList>
            <person name="Rey-Velasco X."/>
            <person name="Lucena T."/>
        </authorList>
    </citation>
    <scope>NUCLEOTIDE SEQUENCE [LARGE SCALE GENOMIC DNA]</scope>
    <source>
        <strain evidence="3 4">S334</strain>
    </source>
</reference>
<dbReference type="EMBL" id="JAVTTP010000001">
    <property type="protein sequence ID" value="MDT7827397.1"/>
    <property type="molecule type" value="Genomic_DNA"/>
</dbReference>
<keyword evidence="2" id="KW-0472">Membrane</keyword>
<evidence type="ECO:0000256" key="1">
    <source>
        <dbReference type="SAM" id="MobiDB-lite"/>
    </source>
</evidence>
<feature type="compositionally biased region" description="Basic and acidic residues" evidence="1">
    <location>
        <begin position="506"/>
        <end position="523"/>
    </location>
</feature>
<keyword evidence="4" id="KW-1185">Reference proteome</keyword>